<dbReference type="PANTHER" id="PTHR11712:SF336">
    <property type="entry name" value="3-OXOACYL-[ACYL-CARRIER-PROTEIN] SYNTHASE, MITOCHONDRIAL"/>
    <property type="match status" value="1"/>
</dbReference>
<dbReference type="InterPro" id="IPR016039">
    <property type="entry name" value="Thiolase-like"/>
</dbReference>
<dbReference type="InterPro" id="IPR020841">
    <property type="entry name" value="PKS_Beta-ketoAc_synthase_dom"/>
</dbReference>
<dbReference type="Pfam" id="PF00109">
    <property type="entry name" value="ketoacyl-synt"/>
    <property type="match status" value="1"/>
</dbReference>
<dbReference type="SUPFAM" id="SSF53901">
    <property type="entry name" value="Thiolase-like"/>
    <property type="match status" value="2"/>
</dbReference>
<sequence>MTRAVITGAGAVSAFGVGVPALFDGLAHGRTCIAPIRSFDASAFDTRVACEVAGAGIGRGWLRDHLGHLGGAEAVLDRYERAGAWRDRKCMFALLAAVEAWRMAGCGPGDDEASLVMALGLEQAFLDDFGPMFSGQEIDWSIGGHTGIRFRSDVDLGARLVGDVLGLYGPAIVNASACAAGGLAIAHAASLIERGAASIVLCGGADSMVNPFGLGGMSRLGAPSPRNDSDACRPFDLRRDGLAIGEGAAMLIVESEQRAASRGARVLARVLGYGSTQDAYRVTAPRPDGAAARRAMELALARARLSPKEIGYINAHGTGTLLNDVAEARAIAAVFGPGAVPVGSVKGAIGHLMAASGAIEAAACLLPFDRNLLPGTANHRDPDPQCEVDVIGAPRAASVDAVLSNSFGFGGQNVSLILGRPA</sequence>
<dbReference type="InterPro" id="IPR014031">
    <property type="entry name" value="Ketoacyl_synth_C"/>
</dbReference>
<keyword evidence="7" id="KW-1185">Reference proteome</keyword>
<dbReference type="Pfam" id="PF02801">
    <property type="entry name" value="Ketoacyl-synt_C"/>
    <property type="match status" value="1"/>
</dbReference>
<dbReference type="GO" id="GO:0005829">
    <property type="term" value="C:cytosol"/>
    <property type="evidence" value="ECO:0007669"/>
    <property type="project" value="TreeGrafter"/>
</dbReference>
<evidence type="ECO:0000259" key="5">
    <source>
        <dbReference type="PROSITE" id="PS52004"/>
    </source>
</evidence>
<evidence type="ECO:0000313" key="7">
    <source>
        <dbReference type="Proteomes" id="UP000278085"/>
    </source>
</evidence>
<dbReference type="EMBL" id="RXLQ01000003">
    <property type="protein sequence ID" value="RSZ59717.1"/>
    <property type="molecule type" value="Genomic_DNA"/>
</dbReference>
<dbReference type="PROSITE" id="PS52004">
    <property type="entry name" value="KS3_2"/>
    <property type="match status" value="1"/>
</dbReference>
<dbReference type="RefSeq" id="WP_126073079.1">
    <property type="nucleotide sequence ID" value="NZ_CP051166.1"/>
</dbReference>
<name>A0A430HQD3_9BURK</name>
<evidence type="ECO:0000256" key="1">
    <source>
        <dbReference type="ARBA" id="ARBA00005194"/>
    </source>
</evidence>
<gene>
    <name evidence="6" type="ORF">EJB06_05835</name>
</gene>
<dbReference type="OrthoDB" id="9808669at2"/>
<dbReference type="AlphaFoldDB" id="A0A430HQD3"/>
<dbReference type="PANTHER" id="PTHR11712">
    <property type="entry name" value="POLYKETIDE SYNTHASE-RELATED"/>
    <property type="match status" value="1"/>
</dbReference>
<dbReference type="SMART" id="SM00825">
    <property type="entry name" value="PKS_KS"/>
    <property type="match status" value="1"/>
</dbReference>
<dbReference type="InterPro" id="IPR014030">
    <property type="entry name" value="Ketoacyl_synth_N"/>
</dbReference>
<evidence type="ECO:0000313" key="6">
    <source>
        <dbReference type="EMBL" id="RSZ59717.1"/>
    </source>
</evidence>
<evidence type="ECO:0000256" key="2">
    <source>
        <dbReference type="ARBA" id="ARBA00008467"/>
    </source>
</evidence>
<comment type="similarity">
    <text evidence="2 4">Belongs to the thiolase-like superfamily. Beta-ketoacyl-ACP synthases family.</text>
</comment>
<feature type="domain" description="Ketosynthase family 3 (KS3)" evidence="5">
    <location>
        <begin position="1"/>
        <end position="420"/>
    </location>
</feature>
<dbReference type="InterPro" id="IPR000794">
    <property type="entry name" value="Beta-ketoacyl_synthase"/>
</dbReference>
<keyword evidence="3 4" id="KW-0808">Transferase</keyword>
<dbReference type="CDD" id="cd00834">
    <property type="entry name" value="KAS_I_II"/>
    <property type="match status" value="1"/>
</dbReference>
<evidence type="ECO:0000256" key="3">
    <source>
        <dbReference type="ARBA" id="ARBA00022679"/>
    </source>
</evidence>
<dbReference type="GO" id="GO:0004315">
    <property type="term" value="F:3-oxoacyl-[acyl-carrier-protein] synthase activity"/>
    <property type="evidence" value="ECO:0007669"/>
    <property type="project" value="TreeGrafter"/>
</dbReference>
<accession>A0A430HQD3</accession>
<reference evidence="6 7" key="1">
    <citation type="submission" date="2018-12" db="EMBL/GenBank/DDBJ databases">
        <authorList>
            <person name="Yang E."/>
        </authorList>
    </citation>
    <scope>NUCLEOTIDE SEQUENCE [LARGE SCALE GENOMIC DNA]</scope>
    <source>
        <strain evidence="6 7">SOD</strain>
    </source>
</reference>
<comment type="caution">
    <text evidence="6">The sequence shown here is derived from an EMBL/GenBank/DDBJ whole genome shotgun (WGS) entry which is preliminary data.</text>
</comment>
<dbReference type="Gene3D" id="3.40.47.10">
    <property type="match status" value="1"/>
</dbReference>
<comment type="pathway">
    <text evidence="1">Lipid metabolism; fatty acid biosynthesis.</text>
</comment>
<dbReference type="GO" id="GO:0006633">
    <property type="term" value="P:fatty acid biosynthetic process"/>
    <property type="evidence" value="ECO:0007669"/>
    <property type="project" value="TreeGrafter"/>
</dbReference>
<dbReference type="Proteomes" id="UP000278085">
    <property type="component" value="Unassembled WGS sequence"/>
</dbReference>
<evidence type="ECO:0000256" key="4">
    <source>
        <dbReference type="RuleBase" id="RU003694"/>
    </source>
</evidence>
<proteinExistence type="inferred from homology"/>
<protein>
    <submittedName>
        <fullName evidence="6">Beta-ketoacyl-[acyl-carrier-protein] synthase family protein</fullName>
    </submittedName>
</protein>
<organism evidence="6 7">
    <name type="scientific">Massilia atriviolacea</name>
    <dbReference type="NCBI Taxonomy" id="2495579"/>
    <lineage>
        <taxon>Bacteria</taxon>
        <taxon>Pseudomonadati</taxon>
        <taxon>Pseudomonadota</taxon>
        <taxon>Betaproteobacteria</taxon>
        <taxon>Burkholderiales</taxon>
        <taxon>Oxalobacteraceae</taxon>
        <taxon>Telluria group</taxon>
        <taxon>Massilia</taxon>
    </lineage>
</organism>